<dbReference type="AlphaFoldDB" id="A0A0P1ADC0"/>
<proteinExistence type="predicted"/>
<feature type="region of interest" description="Disordered" evidence="1">
    <location>
        <begin position="37"/>
        <end position="62"/>
    </location>
</feature>
<evidence type="ECO:0000256" key="1">
    <source>
        <dbReference type="SAM" id="MobiDB-lite"/>
    </source>
</evidence>
<evidence type="ECO:0000313" key="3">
    <source>
        <dbReference type="Proteomes" id="UP000054928"/>
    </source>
</evidence>
<feature type="compositionally biased region" description="Polar residues" evidence="1">
    <location>
        <begin position="53"/>
        <end position="62"/>
    </location>
</feature>
<dbReference type="GeneID" id="36404067"/>
<protein>
    <submittedName>
        <fullName evidence="2">Uncharacterized protein</fullName>
    </submittedName>
</protein>
<evidence type="ECO:0000313" key="2">
    <source>
        <dbReference type="EMBL" id="CEG38970.1"/>
    </source>
</evidence>
<accession>A0A0P1ADC0</accession>
<dbReference type="EMBL" id="CCYD01000322">
    <property type="protein sequence ID" value="CEG38970.1"/>
    <property type="molecule type" value="Genomic_DNA"/>
</dbReference>
<reference evidence="3" key="1">
    <citation type="submission" date="2014-09" db="EMBL/GenBank/DDBJ databases">
        <authorList>
            <person name="Sharma Rahul"/>
            <person name="Thines Marco"/>
        </authorList>
    </citation>
    <scope>NUCLEOTIDE SEQUENCE [LARGE SCALE GENOMIC DNA]</scope>
</reference>
<dbReference type="Proteomes" id="UP000054928">
    <property type="component" value="Unassembled WGS sequence"/>
</dbReference>
<keyword evidence="3" id="KW-1185">Reference proteome</keyword>
<sequence>MGYTDAGCIVNDNVTSSVNPVDKAQFVCFEKSGVRGDRMSDYPTDSPKLDKAPQNTLIRGIK</sequence>
<organism evidence="2 3">
    <name type="scientific">Plasmopara halstedii</name>
    <name type="common">Downy mildew of sunflower</name>
    <dbReference type="NCBI Taxonomy" id="4781"/>
    <lineage>
        <taxon>Eukaryota</taxon>
        <taxon>Sar</taxon>
        <taxon>Stramenopiles</taxon>
        <taxon>Oomycota</taxon>
        <taxon>Peronosporomycetes</taxon>
        <taxon>Peronosporales</taxon>
        <taxon>Peronosporaceae</taxon>
        <taxon>Plasmopara</taxon>
    </lineage>
</organism>
<name>A0A0P1ADC0_PLAHL</name>
<dbReference type="RefSeq" id="XP_024575339.1">
    <property type="nucleotide sequence ID" value="XM_024724464.1"/>
</dbReference>